<dbReference type="Pfam" id="PF14087">
    <property type="entry name" value="DUF4267"/>
    <property type="match status" value="1"/>
</dbReference>
<comment type="caution">
    <text evidence="2">The sequence shown here is derived from an EMBL/GenBank/DDBJ whole genome shotgun (WGS) entry which is preliminary data.</text>
</comment>
<keyword evidence="1" id="KW-1133">Transmembrane helix</keyword>
<dbReference type="RefSeq" id="WP_344176678.1">
    <property type="nucleotide sequence ID" value="NZ_BAAANC010000002.1"/>
</dbReference>
<evidence type="ECO:0000256" key="1">
    <source>
        <dbReference type="SAM" id="Phobius"/>
    </source>
</evidence>
<reference evidence="2 3" key="1">
    <citation type="journal article" date="2019" name="Int. J. Syst. Evol. Microbiol.">
        <title>The Global Catalogue of Microorganisms (GCM) 10K type strain sequencing project: providing services to taxonomists for standard genome sequencing and annotation.</title>
        <authorList>
            <consortium name="The Broad Institute Genomics Platform"/>
            <consortium name="The Broad Institute Genome Sequencing Center for Infectious Disease"/>
            <person name="Wu L."/>
            <person name="Ma J."/>
        </authorList>
    </citation>
    <scope>NUCLEOTIDE SEQUENCE [LARGE SCALE GENOMIC DNA]</scope>
    <source>
        <strain evidence="2 3">JCM 14303</strain>
    </source>
</reference>
<keyword evidence="1" id="KW-0472">Membrane</keyword>
<dbReference type="InterPro" id="IPR025363">
    <property type="entry name" value="DUF4267"/>
</dbReference>
<evidence type="ECO:0000313" key="3">
    <source>
        <dbReference type="Proteomes" id="UP001500363"/>
    </source>
</evidence>
<keyword evidence="3" id="KW-1185">Reference proteome</keyword>
<evidence type="ECO:0008006" key="4">
    <source>
        <dbReference type="Google" id="ProtNLM"/>
    </source>
</evidence>
<dbReference type="EMBL" id="BAAANC010000002">
    <property type="protein sequence ID" value="GAA1535951.1"/>
    <property type="molecule type" value="Genomic_DNA"/>
</dbReference>
<accession>A0ABN2BAP5</accession>
<protein>
    <recommendedName>
        <fullName evidence="4">DUF4267 domain-containing protein</fullName>
    </recommendedName>
</protein>
<name>A0ABN2BAP5_9ACTN</name>
<keyword evidence="1" id="KW-0812">Transmembrane</keyword>
<feature type="transmembrane region" description="Helical" evidence="1">
    <location>
        <begin position="102"/>
        <end position="124"/>
    </location>
</feature>
<evidence type="ECO:0000313" key="2">
    <source>
        <dbReference type="EMBL" id="GAA1535951.1"/>
    </source>
</evidence>
<dbReference type="Proteomes" id="UP001500363">
    <property type="component" value="Unassembled WGS sequence"/>
</dbReference>
<gene>
    <name evidence="2" type="ORF">GCM10009741_43140</name>
</gene>
<organism evidence="2 3">
    <name type="scientific">Kribbella lupini</name>
    <dbReference type="NCBI Taxonomy" id="291602"/>
    <lineage>
        <taxon>Bacteria</taxon>
        <taxon>Bacillati</taxon>
        <taxon>Actinomycetota</taxon>
        <taxon>Actinomycetes</taxon>
        <taxon>Propionibacteriales</taxon>
        <taxon>Kribbellaceae</taxon>
        <taxon>Kribbella</taxon>
    </lineage>
</organism>
<sequence>MIITVATVLAGLLGLGIIFIGVNAIRAPRVVAGFGIPHTPTEDPTMRSWLYVKAVRDIATGLFLFLLMIAATPQLLGGYLLVAALIPIGDALIVLHSKGPKAAAYGVHGATAAVMVVVGVLLLVG</sequence>
<proteinExistence type="predicted"/>